<dbReference type="GO" id="GO:0009231">
    <property type="term" value="P:riboflavin biosynthetic process"/>
    <property type="evidence" value="ECO:0007669"/>
    <property type="project" value="TreeGrafter"/>
</dbReference>
<dbReference type="AlphaFoldDB" id="A0A381S9K1"/>
<dbReference type="Pfam" id="PF02633">
    <property type="entry name" value="Creatininase"/>
    <property type="match status" value="1"/>
</dbReference>
<reference evidence="5" key="1">
    <citation type="submission" date="2018-05" db="EMBL/GenBank/DDBJ databases">
        <authorList>
            <person name="Lanie J.A."/>
            <person name="Ng W.-L."/>
            <person name="Kazmierczak K.M."/>
            <person name="Andrzejewski T.M."/>
            <person name="Davidsen T.M."/>
            <person name="Wayne K.J."/>
            <person name="Tettelin H."/>
            <person name="Glass J.I."/>
            <person name="Rusch D."/>
            <person name="Podicherti R."/>
            <person name="Tsui H.-C.T."/>
            <person name="Winkler M.E."/>
        </authorList>
    </citation>
    <scope>NUCLEOTIDE SEQUENCE</scope>
</reference>
<dbReference type="GO" id="GO:0016811">
    <property type="term" value="F:hydrolase activity, acting on carbon-nitrogen (but not peptide) bonds, in linear amides"/>
    <property type="evidence" value="ECO:0007669"/>
    <property type="project" value="TreeGrafter"/>
</dbReference>
<protein>
    <recommendedName>
        <fullName evidence="6">Creatininase</fullName>
    </recommendedName>
</protein>
<dbReference type="PANTHER" id="PTHR35005:SF1">
    <property type="entry name" value="2-AMINO-5-FORMYLAMINO-6-RIBOSYLAMINOPYRIMIDIN-4(3H)-ONE 5'-MONOPHOSPHATE DEFORMYLASE"/>
    <property type="match status" value="1"/>
</dbReference>
<name>A0A381S9K1_9ZZZZ</name>
<comment type="cofactor">
    <cofactor evidence="1">
        <name>Zn(2+)</name>
        <dbReference type="ChEBI" id="CHEBI:29105"/>
    </cofactor>
</comment>
<dbReference type="PANTHER" id="PTHR35005">
    <property type="entry name" value="3-DEHYDRO-SCYLLO-INOSOSE HYDROLASE"/>
    <property type="match status" value="1"/>
</dbReference>
<evidence type="ECO:0008006" key="6">
    <source>
        <dbReference type="Google" id="ProtNLM"/>
    </source>
</evidence>
<evidence type="ECO:0000256" key="1">
    <source>
        <dbReference type="ARBA" id="ARBA00001947"/>
    </source>
</evidence>
<dbReference type="InterPro" id="IPR003785">
    <property type="entry name" value="Creatininase/forma_Hydrolase"/>
</dbReference>
<organism evidence="5">
    <name type="scientific">marine metagenome</name>
    <dbReference type="NCBI Taxonomy" id="408172"/>
    <lineage>
        <taxon>unclassified sequences</taxon>
        <taxon>metagenomes</taxon>
        <taxon>ecological metagenomes</taxon>
    </lineage>
</organism>
<evidence type="ECO:0000313" key="5">
    <source>
        <dbReference type="EMBL" id="SUZ99991.1"/>
    </source>
</evidence>
<keyword evidence="2" id="KW-0479">Metal-binding</keyword>
<dbReference type="Gene3D" id="3.40.50.10310">
    <property type="entry name" value="Creatininase"/>
    <property type="match status" value="1"/>
</dbReference>
<evidence type="ECO:0000256" key="3">
    <source>
        <dbReference type="ARBA" id="ARBA00022801"/>
    </source>
</evidence>
<dbReference type="EMBL" id="UINC01002757">
    <property type="protein sequence ID" value="SUZ99991.1"/>
    <property type="molecule type" value="Genomic_DNA"/>
</dbReference>
<dbReference type="GO" id="GO:0046872">
    <property type="term" value="F:metal ion binding"/>
    <property type="evidence" value="ECO:0007669"/>
    <property type="project" value="UniProtKB-KW"/>
</dbReference>
<dbReference type="SUPFAM" id="SSF102215">
    <property type="entry name" value="Creatininase"/>
    <property type="match status" value="1"/>
</dbReference>
<evidence type="ECO:0000256" key="2">
    <source>
        <dbReference type="ARBA" id="ARBA00022723"/>
    </source>
</evidence>
<sequence length="264" mass="28685">MRIGEGLIVILLAGVWVSAQTQDTVFLEELTWTEVRDAVAAGTTTVIIPTGGTEQNGPHMVLGKHNYLVRYKAGEVAVRLGNTLVAPVVAYVPEGDLDPPTSHMRFPGTITTPPEVFAQVLEYAARSFQLHGFVDIALLGDSGGNQASQAAVAERLNREWADTPVRVHHLTDYYPGDGDAWLVAQGERVEDVGSHAGMHDTASFLFLDPSKLRLERMERGTGPTGNGVVGDPSRSTAEYGEQILEMQIAAAVRQIERLRESSRR</sequence>
<accession>A0A381S9K1</accession>
<proteinExistence type="predicted"/>
<keyword evidence="3" id="KW-0378">Hydrolase</keyword>
<gene>
    <name evidence="5" type="ORF">METZ01_LOCUS52845</name>
</gene>
<evidence type="ECO:0000256" key="4">
    <source>
        <dbReference type="ARBA" id="ARBA00022833"/>
    </source>
</evidence>
<dbReference type="InterPro" id="IPR024087">
    <property type="entry name" value="Creatininase-like_sf"/>
</dbReference>
<keyword evidence="4" id="KW-0862">Zinc</keyword>